<evidence type="ECO:0000256" key="3">
    <source>
        <dbReference type="ARBA" id="ARBA00022989"/>
    </source>
</evidence>
<name>A0A0M3IW99_ASCLU</name>
<dbReference type="AlphaFoldDB" id="A0A0M3IW99"/>
<evidence type="ECO:0000256" key="4">
    <source>
        <dbReference type="ARBA" id="ARBA00023136"/>
    </source>
</evidence>
<proteinExistence type="predicted"/>
<dbReference type="InterPro" id="IPR001902">
    <property type="entry name" value="SLC26A/SulP_fam"/>
</dbReference>
<dbReference type="GO" id="GO:0016020">
    <property type="term" value="C:membrane"/>
    <property type="evidence" value="ECO:0007669"/>
    <property type="project" value="UniProtKB-SubCell"/>
</dbReference>
<dbReference type="PANTHER" id="PTHR11814">
    <property type="entry name" value="SULFATE TRANSPORTER"/>
    <property type="match status" value="1"/>
</dbReference>
<dbReference type="InterPro" id="IPR011547">
    <property type="entry name" value="SLC26A/SulP_dom"/>
</dbReference>
<evidence type="ECO:0000256" key="1">
    <source>
        <dbReference type="ARBA" id="ARBA00004141"/>
    </source>
</evidence>
<accession>A0A0M3IW99</accession>
<keyword evidence="7" id="KW-1185">Reference proteome</keyword>
<protein>
    <submittedName>
        <fullName evidence="8">Sulfate_transp domain-containing protein</fullName>
    </submittedName>
</protein>
<evidence type="ECO:0000313" key="7">
    <source>
        <dbReference type="Proteomes" id="UP000036681"/>
    </source>
</evidence>
<evidence type="ECO:0000256" key="5">
    <source>
        <dbReference type="SAM" id="Phobius"/>
    </source>
</evidence>
<reference evidence="8" key="1">
    <citation type="submission" date="2017-02" db="UniProtKB">
        <authorList>
            <consortium name="WormBaseParasite"/>
        </authorList>
    </citation>
    <scope>IDENTIFICATION</scope>
</reference>
<evidence type="ECO:0000256" key="2">
    <source>
        <dbReference type="ARBA" id="ARBA00022692"/>
    </source>
</evidence>
<dbReference type="WBParaSite" id="ALUE_0002302701-mRNA-1">
    <property type="protein sequence ID" value="ALUE_0002302701-mRNA-1"/>
    <property type="gene ID" value="ALUE_0002302701"/>
</dbReference>
<keyword evidence="4 5" id="KW-0472">Membrane</keyword>
<keyword evidence="2 5" id="KW-0812">Transmembrane</keyword>
<sequence length="151" mass="17872">MFSFQSILEKFQCVLASMVMVTMKAYVKKFTELRKLWPMFKIDFLIWIASMLLTICYDMAEGLALAIAFAILTTIFRNQPRWHILSKNDEGQYRETKKKQMEYIEGSTCVFRMDGPLIFTSVDRFALVSYSTLYPLKYSTYTKLYFVVFYI</sequence>
<comment type="subcellular location">
    <subcellularLocation>
        <location evidence="1">Membrane</location>
        <topology evidence="1">Multi-pass membrane protein</topology>
    </subcellularLocation>
</comment>
<evidence type="ECO:0000259" key="6">
    <source>
        <dbReference type="Pfam" id="PF00916"/>
    </source>
</evidence>
<feature type="transmembrane region" description="Helical" evidence="5">
    <location>
        <begin position="46"/>
        <end position="72"/>
    </location>
</feature>
<organism evidence="7 8">
    <name type="scientific">Ascaris lumbricoides</name>
    <name type="common">Giant roundworm</name>
    <dbReference type="NCBI Taxonomy" id="6252"/>
    <lineage>
        <taxon>Eukaryota</taxon>
        <taxon>Metazoa</taxon>
        <taxon>Ecdysozoa</taxon>
        <taxon>Nematoda</taxon>
        <taxon>Chromadorea</taxon>
        <taxon>Rhabditida</taxon>
        <taxon>Spirurina</taxon>
        <taxon>Ascaridomorpha</taxon>
        <taxon>Ascaridoidea</taxon>
        <taxon>Ascarididae</taxon>
        <taxon>Ascaris</taxon>
    </lineage>
</organism>
<dbReference type="Pfam" id="PF00916">
    <property type="entry name" value="Sulfate_transp"/>
    <property type="match status" value="1"/>
</dbReference>
<keyword evidence="3 5" id="KW-1133">Transmembrane helix</keyword>
<dbReference type="GO" id="GO:0055085">
    <property type="term" value="P:transmembrane transport"/>
    <property type="evidence" value="ECO:0007669"/>
    <property type="project" value="InterPro"/>
</dbReference>
<dbReference type="Proteomes" id="UP000036681">
    <property type="component" value="Unplaced"/>
</dbReference>
<evidence type="ECO:0000313" key="8">
    <source>
        <dbReference type="WBParaSite" id="ALUE_0002302701-mRNA-1"/>
    </source>
</evidence>
<feature type="domain" description="SLC26A/SulP transporter" evidence="6">
    <location>
        <begin position="12"/>
        <end position="49"/>
    </location>
</feature>